<reference evidence="2 3" key="1">
    <citation type="submission" date="2019-05" db="EMBL/GenBank/DDBJ databases">
        <authorList>
            <person name="Zhou X."/>
        </authorList>
    </citation>
    <scope>NUCLEOTIDE SEQUENCE [LARGE SCALE GENOMIC DNA]</scope>
    <source>
        <strain evidence="2 3">DSM 432</strain>
    </source>
</reference>
<dbReference type="InterPro" id="IPR014710">
    <property type="entry name" value="RmlC-like_jellyroll"/>
</dbReference>
<name>A0A6C1K9P7_XANAU</name>
<evidence type="ECO:0000313" key="2">
    <source>
        <dbReference type="EMBL" id="TLX40988.1"/>
    </source>
</evidence>
<dbReference type="Proteomes" id="UP000305131">
    <property type="component" value="Unassembled WGS sequence"/>
</dbReference>
<feature type="domain" description="DUF985" evidence="1">
    <location>
        <begin position="11"/>
        <end position="148"/>
    </location>
</feature>
<dbReference type="CDD" id="cd06121">
    <property type="entry name" value="cupin_YML079wp"/>
    <property type="match status" value="1"/>
</dbReference>
<accession>A0A6C1K9P7</accession>
<dbReference type="PANTHER" id="PTHR33387:SF3">
    <property type="entry name" value="DUF985 DOMAIN-CONTAINING PROTEIN"/>
    <property type="match status" value="1"/>
</dbReference>
<dbReference type="SUPFAM" id="SSF51182">
    <property type="entry name" value="RmlC-like cupins"/>
    <property type="match status" value="1"/>
</dbReference>
<dbReference type="RefSeq" id="WP_138401496.1">
    <property type="nucleotide sequence ID" value="NZ_JBAFVI010000007.1"/>
</dbReference>
<dbReference type="Pfam" id="PF06172">
    <property type="entry name" value="Cupin_5"/>
    <property type="match status" value="1"/>
</dbReference>
<dbReference type="InterPro" id="IPR039935">
    <property type="entry name" value="YML079W-like"/>
</dbReference>
<gene>
    <name evidence="2" type="ORF">FBQ73_21350</name>
</gene>
<evidence type="ECO:0000259" key="1">
    <source>
        <dbReference type="Pfam" id="PF06172"/>
    </source>
</evidence>
<dbReference type="PANTHER" id="PTHR33387">
    <property type="entry name" value="RMLC-LIKE JELLY ROLL FOLD PROTEIN"/>
    <property type="match status" value="1"/>
</dbReference>
<organism evidence="2 3">
    <name type="scientific">Xanthobacter autotrophicus</name>
    <dbReference type="NCBI Taxonomy" id="280"/>
    <lineage>
        <taxon>Bacteria</taxon>
        <taxon>Pseudomonadati</taxon>
        <taxon>Pseudomonadota</taxon>
        <taxon>Alphaproteobacteria</taxon>
        <taxon>Hyphomicrobiales</taxon>
        <taxon>Xanthobacteraceae</taxon>
        <taxon>Xanthobacter</taxon>
    </lineage>
</organism>
<dbReference type="GeneID" id="95776005"/>
<comment type="caution">
    <text evidence="2">The sequence shown here is derived from an EMBL/GenBank/DDBJ whole genome shotgun (WGS) entry which is preliminary data.</text>
</comment>
<dbReference type="InterPro" id="IPR011051">
    <property type="entry name" value="RmlC_Cupin_sf"/>
</dbReference>
<evidence type="ECO:0000313" key="3">
    <source>
        <dbReference type="Proteomes" id="UP000305131"/>
    </source>
</evidence>
<dbReference type="EMBL" id="VAUP01000041">
    <property type="protein sequence ID" value="TLX40988.1"/>
    <property type="molecule type" value="Genomic_DNA"/>
</dbReference>
<dbReference type="AlphaFoldDB" id="A0A6C1K9P7"/>
<sequence>MTDALNGLTAEEVVTLLQLQPHPEGGHFRETFRDAPAGRDVAGRDAAGEARGASTAIYFLLKAGQRSRWHRVDAAEVWHWHAGAPLTLAIADGDGRREVALGPDLKGGERPQAVVPPLAWQAAESRGAWTLVGCTVAPAFLFEGFELAPPGWEPD</sequence>
<protein>
    <submittedName>
        <fullName evidence="2">Cupin domain-containing protein</fullName>
    </submittedName>
</protein>
<proteinExistence type="predicted"/>
<dbReference type="OrthoDB" id="9798288at2"/>
<dbReference type="InterPro" id="IPR009327">
    <property type="entry name" value="Cupin_DUF985"/>
</dbReference>
<dbReference type="Gene3D" id="2.60.120.10">
    <property type="entry name" value="Jelly Rolls"/>
    <property type="match status" value="1"/>
</dbReference>